<dbReference type="AlphaFoldDB" id="A0A5J4PSH5"/>
<proteinExistence type="predicted"/>
<dbReference type="EMBL" id="SNRY01007028">
    <property type="protein sequence ID" value="KAA6311253.1"/>
    <property type="molecule type" value="Genomic_DNA"/>
</dbReference>
<comment type="caution">
    <text evidence="2">The sequence shown here is derived from an EMBL/GenBank/DDBJ whole genome shotgun (WGS) entry which is preliminary data.</text>
</comment>
<sequence length="100" mass="11425">MKKPTLLAVALCMATVVFTQTINENYLREIRTTFTLDDETKAIQNVLTHDKDIKSKALNHELQNKIDHYFKYRVKVKGITDQKTGSTSLPRSKTSPITTK</sequence>
<evidence type="ECO:0000256" key="1">
    <source>
        <dbReference type="SAM" id="MobiDB-lite"/>
    </source>
</evidence>
<reference evidence="2" key="1">
    <citation type="submission" date="2019-03" db="EMBL/GenBank/DDBJ databases">
        <title>Single cell metagenomics reveals metabolic interactions within the superorganism composed of flagellate Streblomastix strix and complex community of Bacteroidetes bacteria on its surface.</title>
        <authorList>
            <person name="Treitli S.C."/>
            <person name="Kolisko M."/>
            <person name="Husnik F."/>
            <person name="Keeling P."/>
            <person name="Hampl V."/>
        </authorList>
    </citation>
    <scope>NUCLEOTIDE SEQUENCE</scope>
    <source>
        <strain evidence="2">STM</strain>
    </source>
</reference>
<protein>
    <submittedName>
        <fullName evidence="2">Uncharacterized protein</fullName>
    </submittedName>
</protein>
<organism evidence="2">
    <name type="scientific">termite gut metagenome</name>
    <dbReference type="NCBI Taxonomy" id="433724"/>
    <lineage>
        <taxon>unclassified sequences</taxon>
        <taxon>metagenomes</taxon>
        <taxon>organismal metagenomes</taxon>
    </lineage>
</organism>
<name>A0A5J4PSH5_9ZZZZ</name>
<accession>A0A5J4PSH5</accession>
<feature type="region of interest" description="Disordered" evidence="1">
    <location>
        <begin position="81"/>
        <end position="100"/>
    </location>
</feature>
<evidence type="ECO:0000313" key="2">
    <source>
        <dbReference type="EMBL" id="KAA6311253.1"/>
    </source>
</evidence>
<gene>
    <name evidence="2" type="ORF">EZS27_037582</name>
</gene>